<reference evidence="3 4" key="1">
    <citation type="submission" date="2016-10" db="EMBL/GenBank/DDBJ databases">
        <authorList>
            <person name="de Groot N.N."/>
        </authorList>
    </citation>
    <scope>NUCLEOTIDE SEQUENCE [LARGE SCALE GENOMIC DNA]</scope>
    <source>
        <strain evidence="3 4">DSM 22788</strain>
    </source>
</reference>
<evidence type="ECO:0000313" key="4">
    <source>
        <dbReference type="Proteomes" id="UP000182690"/>
    </source>
</evidence>
<accession>A0A1H0ZUW8</accession>
<evidence type="ECO:0000256" key="1">
    <source>
        <dbReference type="SAM" id="MobiDB-lite"/>
    </source>
</evidence>
<feature type="chain" id="PRO_5039222087" description="Lipoprotein" evidence="2">
    <location>
        <begin position="19"/>
        <end position="190"/>
    </location>
</feature>
<feature type="region of interest" description="Disordered" evidence="1">
    <location>
        <begin position="32"/>
        <end position="96"/>
    </location>
</feature>
<evidence type="ECO:0000313" key="3">
    <source>
        <dbReference type="EMBL" id="SDQ31237.1"/>
    </source>
</evidence>
<proteinExistence type="predicted"/>
<dbReference type="PROSITE" id="PS51257">
    <property type="entry name" value="PROKAR_LIPOPROTEIN"/>
    <property type="match status" value="1"/>
</dbReference>
<organism evidence="3 4">
    <name type="scientific">Leucobacter chromiiresistens</name>
    <dbReference type="NCBI Taxonomy" id="1079994"/>
    <lineage>
        <taxon>Bacteria</taxon>
        <taxon>Bacillati</taxon>
        <taxon>Actinomycetota</taxon>
        <taxon>Actinomycetes</taxon>
        <taxon>Micrococcales</taxon>
        <taxon>Microbacteriaceae</taxon>
        <taxon>Leucobacter</taxon>
    </lineage>
</organism>
<name>A0A1H0ZUW8_9MICO</name>
<evidence type="ECO:0008006" key="5">
    <source>
        <dbReference type="Google" id="ProtNLM"/>
    </source>
</evidence>
<dbReference type="RefSeq" id="WP_010157184.1">
    <property type="nucleotide sequence ID" value="NZ_FNKB01000001.1"/>
</dbReference>
<dbReference type="Proteomes" id="UP000182690">
    <property type="component" value="Unassembled WGS sequence"/>
</dbReference>
<gene>
    <name evidence="3" type="ORF">SAMN04488565_2083</name>
</gene>
<protein>
    <recommendedName>
        <fullName evidence="5">Lipoprotein</fullName>
    </recommendedName>
</protein>
<feature type="compositionally biased region" description="Low complexity" evidence="1">
    <location>
        <begin position="42"/>
        <end position="51"/>
    </location>
</feature>
<feature type="signal peptide" evidence="2">
    <location>
        <begin position="1"/>
        <end position="18"/>
    </location>
</feature>
<dbReference type="AlphaFoldDB" id="A0A1H0ZUW8"/>
<dbReference type="EMBL" id="FNKB01000001">
    <property type="protein sequence ID" value="SDQ31237.1"/>
    <property type="molecule type" value="Genomic_DNA"/>
</dbReference>
<evidence type="ECO:0000256" key="2">
    <source>
        <dbReference type="SAM" id="SignalP"/>
    </source>
</evidence>
<feature type="compositionally biased region" description="Low complexity" evidence="1">
    <location>
        <begin position="70"/>
        <end position="84"/>
    </location>
</feature>
<keyword evidence="2" id="KW-0732">Signal</keyword>
<dbReference type="STRING" id="1079994.SAMN04488565_2083"/>
<sequence length="190" mass="18499">MAVRGSSAAMRFGASAVAATVLLLGLGGCAPEPTTPDGGTGASASADADAAAGGGADAGSDSGEQKASGDSDGGWPQQGDPQDGAKSTSLPESFPSEAFVVPDGAQIDDAGERSPGSWYLVLAAEDQSEADALWQSVVSGSGFTEADRVEGDAGDVSATLTNGALSVFALQIPQDDGSVLVSFDITAVGG</sequence>